<feature type="domain" description="PAS" evidence="5">
    <location>
        <begin position="430"/>
        <end position="500"/>
    </location>
</feature>
<evidence type="ECO:0000259" key="4">
    <source>
        <dbReference type="PROSITE" id="PS50110"/>
    </source>
</evidence>
<dbReference type="CDD" id="cd01948">
    <property type="entry name" value="EAL"/>
    <property type="match status" value="1"/>
</dbReference>
<keyword evidence="1" id="KW-0808">Transferase</keyword>
<dbReference type="InterPro" id="IPR000014">
    <property type="entry name" value="PAS"/>
</dbReference>
<dbReference type="Pfam" id="PF08447">
    <property type="entry name" value="PAS_3"/>
    <property type="match status" value="1"/>
</dbReference>
<feature type="domain" description="Response regulatory" evidence="4">
    <location>
        <begin position="7"/>
        <end position="126"/>
    </location>
</feature>
<dbReference type="PROSITE" id="PS50887">
    <property type="entry name" value="GGDEF"/>
    <property type="match status" value="1"/>
</dbReference>
<dbReference type="InterPro" id="IPR001633">
    <property type="entry name" value="EAL_dom"/>
</dbReference>
<dbReference type="InterPro" id="IPR000700">
    <property type="entry name" value="PAS-assoc_C"/>
</dbReference>
<dbReference type="SMART" id="SM00091">
    <property type="entry name" value="PAS"/>
    <property type="match status" value="3"/>
</dbReference>
<feature type="domain" description="PAC" evidence="6">
    <location>
        <begin position="508"/>
        <end position="560"/>
    </location>
</feature>
<dbReference type="InterPro" id="IPR029016">
    <property type="entry name" value="GAF-like_dom_sf"/>
</dbReference>
<dbReference type="InterPro" id="IPR011006">
    <property type="entry name" value="CheY-like_superfamily"/>
</dbReference>
<evidence type="ECO:0000313" key="10">
    <source>
        <dbReference type="Proteomes" id="UP001482513"/>
    </source>
</evidence>
<dbReference type="InterPro" id="IPR035919">
    <property type="entry name" value="EAL_sf"/>
</dbReference>
<dbReference type="NCBIfam" id="TIGR00254">
    <property type="entry name" value="GGDEF"/>
    <property type="match status" value="1"/>
</dbReference>
<evidence type="ECO:0000256" key="2">
    <source>
        <dbReference type="ARBA" id="ARBA00022777"/>
    </source>
</evidence>
<dbReference type="InterPro" id="IPR035965">
    <property type="entry name" value="PAS-like_dom_sf"/>
</dbReference>
<dbReference type="SUPFAM" id="SSF55781">
    <property type="entry name" value="GAF domain-like"/>
    <property type="match status" value="2"/>
</dbReference>
<organism evidence="9 10">
    <name type="scientific">Leptolyngbya subtilissima DQ-A4</name>
    <dbReference type="NCBI Taxonomy" id="2933933"/>
    <lineage>
        <taxon>Bacteria</taxon>
        <taxon>Bacillati</taxon>
        <taxon>Cyanobacteriota</taxon>
        <taxon>Cyanophyceae</taxon>
        <taxon>Leptolyngbyales</taxon>
        <taxon>Leptolyngbyaceae</taxon>
        <taxon>Leptolyngbya group</taxon>
        <taxon>Leptolyngbya</taxon>
    </lineage>
</organism>
<gene>
    <name evidence="9" type="ORF">NC992_21005</name>
</gene>
<dbReference type="PROSITE" id="PS50113">
    <property type="entry name" value="PAC"/>
    <property type="match status" value="1"/>
</dbReference>
<dbReference type="InterPro" id="IPR029787">
    <property type="entry name" value="Nucleotide_cyclase"/>
</dbReference>
<sequence>MPPFDCTVLVISDADVTASSLQNLLEQADQGLGQVLAVGYDGPILELCHAHNLRLIFLDADRSDTRKFDCLKQLKAHLGDRCPPIVAIGPNEANMATQALKAGATDYWVQERLTPPRLRQALEALPWADRQPAIAELDAFRVTLSDALRALADPIEIQVTASRILGEYLNASRTLYFECRNDIYCVERDYTSGVATIAGCYPVTAFGLAIFSEFCAGRSVVVADVGADPRLSPAERATYASVQIVAYMGIPLVKDGNFVAGLAVHSSTPRIWTQAEVNLAEETAERTWAAVERARAEVALNQSEEKYRTLFQNIDQGFCLLELIFDEQGQAVDFRCLETNPAFVKHAGQPMAGKRIRELVPGFEQIWIDTYGQVALTGKSVRLEHVVKGLGDQWFETSAFRYGGAGSRIVAVLFTNITDRKQAELSLKDSEEQFRLLSEISPVGIFRNDIHGQCTYANAKTLEITGLSLEKNLGGGWGKYLHPDDRDWMYAAWSTFVEQTRLGQPATYYVEHRFLYQDGSLRWVLGQAVPEHNAQGELVGFIGTVTDITDRKQAQEKLTRELNRSKALLEGSSDGIVVLNLQGYVVAANESYARMLGRTLEDTLTLHVSDWDAQWSPAELNHIVASRQFVGRTFETVHRRQDGSIYNVEVTVSAVDTDDEFLHLCICRDISERKRHEANAAFLAEVTVDLSRLTTAEEIMQTTGAKLGAYLQLSDCSFVVLDHIAQEATITYDWHLENGIPLTGVYRLCDFLTPDFLRDTRDGKPFVVCDTETDPRTNAANYASLNIHAFCTVSFHQDGQLRSLLAIYDVKPRQWRADEIELVGELTNQIFPRLERARADAALQRYNETLEARVAERTAELSQSLTALQQSEERLHHLAHHDPLTGLPNRLWLNLHLEQSIQQATRQQTKLAVLFVDLDRFKHINDSLGHRAGDGLLQQLGDRLRQGLRTNDCIARISGDEFVVVLEDVKDVAHIGTAISRLMTVFEAPFKLEGQTVHMTSSIGISLFPDDSSEAATLLRYADTAMYEAKEEGRNTYRFYAEEMTATAFEHVLFGNALRNALQQHELHLVYQPQINLQSQQWVGLEVLLRWQHPELGEISPAQFIPIAEQSGLIHEIGTWVLQSACCQAKTWLDSGLDLGRIAVNVAASQLNHENFVQVVEDVLRKSGLPPSHLELEVTERLVMQRTEAKIQQLKQLRQLGIQIAIDDFGTGYSSLSYLKLLPIDKLKIDKSFVCDIPHDANDMAIAAAVIALGQALGMTIIAEGVEQEAQVAFLKLKGCHEAQGYLYSQPLRPEIVPEIWNRRHQSNEASLRIE</sequence>
<dbReference type="SMART" id="SM00052">
    <property type="entry name" value="EAL"/>
    <property type="match status" value="1"/>
</dbReference>
<dbReference type="Gene3D" id="3.40.50.2300">
    <property type="match status" value="1"/>
</dbReference>
<dbReference type="SUPFAM" id="SSF55073">
    <property type="entry name" value="Nucleotide cyclase"/>
    <property type="match status" value="1"/>
</dbReference>
<dbReference type="Gene3D" id="3.30.450.40">
    <property type="match status" value="2"/>
</dbReference>
<dbReference type="InterPro" id="IPR001610">
    <property type="entry name" value="PAC"/>
</dbReference>
<dbReference type="InterPro" id="IPR043128">
    <property type="entry name" value="Rev_trsase/Diguanyl_cyclase"/>
</dbReference>
<dbReference type="Pfam" id="PF00990">
    <property type="entry name" value="GGDEF"/>
    <property type="match status" value="1"/>
</dbReference>
<dbReference type="SUPFAM" id="SSF55785">
    <property type="entry name" value="PYP-like sensor domain (PAS domain)"/>
    <property type="match status" value="3"/>
</dbReference>
<dbReference type="Pfam" id="PF00563">
    <property type="entry name" value="EAL"/>
    <property type="match status" value="1"/>
</dbReference>
<dbReference type="Gene3D" id="3.30.70.270">
    <property type="match status" value="1"/>
</dbReference>
<dbReference type="InterPro" id="IPR052155">
    <property type="entry name" value="Biofilm_reg_signaling"/>
</dbReference>
<dbReference type="PROSITE" id="PS50883">
    <property type="entry name" value="EAL"/>
    <property type="match status" value="1"/>
</dbReference>
<feature type="domain" description="GGDEF" evidence="8">
    <location>
        <begin position="909"/>
        <end position="1042"/>
    </location>
</feature>
<keyword evidence="2" id="KW-0418">Kinase</keyword>
<dbReference type="Gene3D" id="3.30.450.20">
    <property type="entry name" value="PAS domain"/>
    <property type="match status" value="3"/>
</dbReference>
<evidence type="ECO:0000259" key="5">
    <source>
        <dbReference type="PROSITE" id="PS50112"/>
    </source>
</evidence>
<evidence type="ECO:0000256" key="3">
    <source>
        <dbReference type="PROSITE-ProRule" id="PRU00169"/>
    </source>
</evidence>
<comment type="caution">
    <text evidence="9">The sequence shown here is derived from an EMBL/GenBank/DDBJ whole genome shotgun (WGS) entry which is preliminary data.</text>
</comment>
<reference evidence="9 10" key="1">
    <citation type="submission" date="2022-04" db="EMBL/GenBank/DDBJ databases">
        <title>Positive selection, recombination, and allopatry shape intraspecific diversity of widespread and dominant cyanobacteria.</title>
        <authorList>
            <person name="Wei J."/>
            <person name="Shu W."/>
            <person name="Hu C."/>
        </authorList>
    </citation>
    <scope>NUCLEOTIDE SEQUENCE [LARGE SCALE GENOMIC DNA]</scope>
    <source>
        <strain evidence="9 10">DQ-A4</strain>
    </source>
</reference>
<dbReference type="CDD" id="cd01949">
    <property type="entry name" value="GGDEF"/>
    <property type="match status" value="1"/>
</dbReference>
<dbReference type="InterPro" id="IPR013655">
    <property type="entry name" value="PAS_fold_3"/>
</dbReference>
<dbReference type="InterPro" id="IPR000160">
    <property type="entry name" value="GGDEF_dom"/>
</dbReference>
<accession>A0ABV0K9F9</accession>
<dbReference type="PROSITE" id="PS50112">
    <property type="entry name" value="PAS"/>
    <property type="match status" value="2"/>
</dbReference>
<dbReference type="CDD" id="cd00130">
    <property type="entry name" value="PAS"/>
    <property type="match status" value="2"/>
</dbReference>
<dbReference type="PANTHER" id="PTHR44757:SF2">
    <property type="entry name" value="BIOFILM ARCHITECTURE MAINTENANCE PROTEIN MBAA"/>
    <property type="match status" value="1"/>
</dbReference>
<name>A0ABV0K9F9_9CYAN</name>
<dbReference type="EMBL" id="JAMPKX010000011">
    <property type="protein sequence ID" value="MEP0949373.1"/>
    <property type="molecule type" value="Genomic_DNA"/>
</dbReference>
<feature type="domain" description="PAS" evidence="5">
    <location>
        <begin position="561"/>
        <end position="604"/>
    </location>
</feature>
<evidence type="ECO:0000313" key="9">
    <source>
        <dbReference type="EMBL" id="MEP0949373.1"/>
    </source>
</evidence>
<dbReference type="RefSeq" id="WP_190704973.1">
    <property type="nucleotide sequence ID" value="NZ_JAMPKX010000011.1"/>
</dbReference>
<evidence type="ECO:0000259" key="8">
    <source>
        <dbReference type="PROSITE" id="PS50887"/>
    </source>
</evidence>
<dbReference type="PANTHER" id="PTHR44757">
    <property type="entry name" value="DIGUANYLATE CYCLASE DGCP"/>
    <property type="match status" value="1"/>
</dbReference>
<proteinExistence type="predicted"/>
<dbReference type="InterPro" id="IPR001789">
    <property type="entry name" value="Sig_transdc_resp-reg_receiver"/>
</dbReference>
<protein>
    <submittedName>
        <fullName evidence="9">EAL domain-containing protein</fullName>
    </submittedName>
</protein>
<evidence type="ECO:0000256" key="1">
    <source>
        <dbReference type="ARBA" id="ARBA00022679"/>
    </source>
</evidence>
<dbReference type="PROSITE" id="PS50110">
    <property type="entry name" value="RESPONSE_REGULATORY"/>
    <property type="match status" value="1"/>
</dbReference>
<dbReference type="SUPFAM" id="SSF141868">
    <property type="entry name" value="EAL domain-like"/>
    <property type="match status" value="1"/>
</dbReference>
<keyword evidence="3" id="KW-0597">Phosphoprotein</keyword>
<keyword evidence="10" id="KW-1185">Reference proteome</keyword>
<dbReference type="Gene3D" id="3.20.20.450">
    <property type="entry name" value="EAL domain"/>
    <property type="match status" value="1"/>
</dbReference>
<evidence type="ECO:0000259" key="6">
    <source>
        <dbReference type="PROSITE" id="PS50113"/>
    </source>
</evidence>
<dbReference type="SMART" id="SM00065">
    <property type="entry name" value="GAF"/>
    <property type="match status" value="2"/>
</dbReference>
<feature type="domain" description="EAL" evidence="7">
    <location>
        <begin position="1051"/>
        <end position="1305"/>
    </location>
</feature>
<dbReference type="SMART" id="SM00267">
    <property type="entry name" value="GGDEF"/>
    <property type="match status" value="1"/>
</dbReference>
<dbReference type="Pfam" id="PF13188">
    <property type="entry name" value="PAS_8"/>
    <property type="match status" value="1"/>
</dbReference>
<dbReference type="InterPro" id="IPR003018">
    <property type="entry name" value="GAF"/>
</dbReference>
<dbReference type="NCBIfam" id="TIGR00229">
    <property type="entry name" value="sensory_box"/>
    <property type="match status" value="2"/>
</dbReference>
<evidence type="ECO:0000259" key="7">
    <source>
        <dbReference type="PROSITE" id="PS50883"/>
    </source>
</evidence>
<dbReference type="SUPFAM" id="SSF52172">
    <property type="entry name" value="CheY-like"/>
    <property type="match status" value="1"/>
</dbReference>
<feature type="modified residue" description="4-aspartylphosphate" evidence="3">
    <location>
        <position position="59"/>
    </location>
</feature>
<dbReference type="Pfam" id="PF01590">
    <property type="entry name" value="GAF"/>
    <property type="match status" value="2"/>
</dbReference>
<dbReference type="Proteomes" id="UP001482513">
    <property type="component" value="Unassembled WGS sequence"/>
</dbReference>
<dbReference type="SMART" id="SM00086">
    <property type="entry name" value="PAC"/>
    <property type="match status" value="2"/>
</dbReference>
<dbReference type="Pfam" id="PF13426">
    <property type="entry name" value="PAS_9"/>
    <property type="match status" value="1"/>
</dbReference>